<gene>
    <name evidence="2" type="ORF">AZF04_14540</name>
</gene>
<dbReference type="Gene3D" id="3.60.40.10">
    <property type="entry name" value="PPM-type phosphatase domain"/>
    <property type="match status" value="1"/>
</dbReference>
<dbReference type="EMBL" id="LTAO01000002">
    <property type="protein sequence ID" value="KYG34406.1"/>
    <property type="molecule type" value="Genomic_DNA"/>
</dbReference>
<dbReference type="RefSeq" id="WP_045482281.1">
    <property type="nucleotide sequence ID" value="NZ_LTAO01000002.1"/>
</dbReference>
<reference evidence="2" key="1">
    <citation type="submission" date="2016-02" db="EMBL/GenBank/DDBJ databases">
        <title>Genome sequence of Bacillus trypoxylicola KCTC 13244(T).</title>
        <authorList>
            <person name="Jeong H."/>
            <person name="Park S.-H."/>
            <person name="Choi S.-K."/>
        </authorList>
    </citation>
    <scope>NUCLEOTIDE SEQUENCE [LARGE SCALE GENOMIC DNA]</scope>
    <source>
        <strain evidence="2">KCTC 13244</strain>
    </source>
</reference>
<dbReference type="InterPro" id="IPR001932">
    <property type="entry name" value="PPM-type_phosphatase-like_dom"/>
</dbReference>
<proteinExistence type="predicted"/>
<protein>
    <submittedName>
        <fullName evidence="2">Indirect negative regulator of sigma-B activity</fullName>
    </submittedName>
</protein>
<keyword evidence="3" id="KW-1185">Reference proteome</keyword>
<dbReference type="SMART" id="SM00331">
    <property type="entry name" value="PP2C_SIG"/>
    <property type="match status" value="1"/>
</dbReference>
<dbReference type="InterPro" id="IPR036457">
    <property type="entry name" value="PPM-type-like_dom_sf"/>
</dbReference>
<dbReference type="InterPro" id="IPR039248">
    <property type="entry name" value="Ptase_RsbX"/>
</dbReference>
<dbReference type="Pfam" id="PF07228">
    <property type="entry name" value="SpoIIE"/>
    <property type="match status" value="1"/>
</dbReference>
<comment type="caution">
    <text evidence="2">The sequence shown here is derived from an EMBL/GenBank/DDBJ whole genome shotgun (WGS) entry which is preliminary data.</text>
</comment>
<dbReference type="Proteomes" id="UP000075806">
    <property type="component" value="Unassembled WGS sequence"/>
</dbReference>
<sequence>MISYFENNHLDVAAFQQSKDEKQYCGDGYVVITEDDFALCAVVDGLGSGKGAFESAEAVLEEVKKNIRMSLDLILESCNKQLLGKRGAVVTLLKIDFIKKEFHYSNMGNVGFALYYPNGEVIQPIPQRGYLSGHKKPFSMKSFPYEKNSTFMMYTDGIKSPPNKKQLLELDSLKRGASALFKAVKDVHDDMTLLIGKLH</sequence>
<dbReference type="OrthoDB" id="1090916at2"/>
<dbReference type="PANTHER" id="PTHR35801:SF1">
    <property type="entry name" value="PHOSPHOSERINE PHOSPHATASE RSBX"/>
    <property type="match status" value="1"/>
</dbReference>
<evidence type="ECO:0000313" key="3">
    <source>
        <dbReference type="Proteomes" id="UP000075806"/>
    </source>
</evidence>
<name>A0A162F3F8_9BACI</name>
<organism evidence="2 3">
    <name type="scientific">Alkalihalobacillus trypoxylicola</name>
    <dbReference type="NCBI Taxonomy" id="519424"/>
    <lineage>
        <taxon>Bacteria</taxon>
        <taxon>Bacillati</taxon>
        <taxon>Bacillota</taxon>
        <taxon>Bacilli</taxon>
        <taxon>Bacillales</taxon>
        <taxon>Bacillaceae</taxon>
        <taxon>Alkalihalobacillus</taxon>
    </lineage>
</organism>
<evidence type="ECO:0000313" key="2">
    <source>
        <dbReference type="EMBL" id="KYG34406.1"/>
    </source>
</evidence>
<dbReference type="AlphaFoldDB" id="A0A162F3F8"/>
<evidence type="ECO:0000259" key="1">
    <source>
        <dbReference type="SMART" id="SM00331"/>
    </source>
</evidence>
<dbReference type="SUPFAM" id="SSF81606">
    <property type="entry name" value="PP2C-like"/>
    <property type="match status" value="1"/>
</dbReference>
<feature type="domain" description="PPM-type phosphatase" evidence="1">
    <location>
        <begin position="9"/>
        <end position="198"/>
    </location>
</feature>
<dbReference type="PANTHER" id="PTHR35801">
    <property type="entry name" value="PHOSPHOSERINE PHOSPHATASE RSBX"/>
    <property type="match status" value="1"/>
</dbReference>
<dbReference type="STRING" id="519424.AZF04_14540"/>
<accession>A0A162F3F8</accession>